<feature type="compositionally biased region" description="Basic and acidic residues" evidence="2">
    <location>
        <begin position="112"/>
        <end position="122"/>
    </location>
</feature>
<feature type="domain" description="Purple acid phosphatase N-terminal" evidence="4">
    <location>
        <begin position="241"/>
        <end position="329"/>
    </location>
</feature>
<feature type="compositionally biased region" description="Gly residues" evidence="2">
    <location>
        <begin position="69"/>
        <end position="79"/>
    </location>
</feature>
<feature type="domain" description="Calcineurin-like phosphoesterase" evidence="3">
    <location>
        <begin position="342"/>
        <end position="522"/>
    </location>
</feature>
<dbReference type="GO" id="GO:0003993">
    <property type="term" value="F:acid phosphatase activity"/>
    <property type="evidence" value="ECO:0007669"/>
    <property type="project" value="InterPro"/>
</dbReference>
<evidence type="ECO:0000313" key="5">
    <source>
        <dbReference type="EMBL" id="QGS35456.1"/>
    </source>
</evidence>
<evidence type="ECO:0000259" key="3">
    <source>
        <dbReference type="Pfam" id="PF00149"/>
    </source>
</evidence>
<sequence>MVDYRPDGRCRPDPGLHPDVHGARRVDAVRGCGRGTGHFVLPPPRRRFHRRGPDHGADPAAGHGRPREGAGGPGAGVEPGQGPILVGPRRNAAGRPGRRHRHHAVLHRRALHHADSDGRLRGDLPPAHRRPPPRAHGVAVPAAPPHLFIRHSPRSRPPFTRRTLRGHVYRGSSSGPTGHARTAARPESNRTVNSRTVASRRPAAPITAVLAASALAGATGITALTGVAAAQPTAPAHDVAERVILAPAADAARGMTVTFRAADQGAAVEYRPADGDAEPVRVDATPKGTALAGGVHQTAAMTDLAPATGYEYRIVTPGGDAGPWHQFTTAPDGHAGPVDMLFFGDAQNGLTEEWRTTAQSAFAAVPDAELILQSGDMIDQAHLDGEWGDWYAAMDGKPATTPLLTAIGNHEFTVDPFATAYNNHYTHPANGPEILRNTTYYVDRGGVRIITLMANSIFLDQQREFLDTALADNPNQWSVVMFHQPVHNAGTARDDRSYGDAFAETIERHNVDLVLNGHDHAYARGHKTANVVDGVNTGPVYMVATAGSKFYETSADNPSWSGQGAERAVWAQQTSTFQKITVDACTMDVKAVITVEGDERVTSNDAAGAGTTLDEFTIDKCGEDKQVR</sequence>
<organism evidence="5 6">
    <name type="scientific">Corynebacterium xerosis</name>
    <dbReference type="NCBI Taxonomy" id="1725"/>
    <lineage>
        <taxon>Bacteria</taxon>
        <taxon>Bacillati</taxon>
        <taxon>Actinomycetota</taxon>
        <taxon>Actinomycetes</taxon>
        <taxon>Mycobacteriales</taxon>
        <taxon>Corynebacteriaceae</taxon>
        <taxon>Corynebacterium</taxon>
    </lineage>
</organism>
<evidence type="ECO:0008006" key="7">
    <source>
        <dbReference type="Google" id="ProtNLM"/>
    </source>
</evidence>
<evidence type="ECO:0000256" key="2">
    <source>
        <dbReference type="SAM" id="MobiDB-lite"/>
    </source>
</evidence>
<keyword evidence="1" id="KW-0732">Signal</keyword>
<dbReference type="SUPFAM" id="SSF49363">
    <property type="entry name" value="Purple acid phosphatase, N-terminal domain"/>
    <property type="match status" value="1"/>
</dbReference>
<dbReference type="Pfam" id="PF16656">
    <property type="entry name" value="Pur_ac_phosph_N"/>
    <property type="match status" value="1"/>
</dbReference>
<dbReference type="Proteomes" id="UP000426857">
    <property type="component" value="Chromosome"/>
</dbReference>
<evidence type="ECO:0000256" key="1">
    <source>
        <dbReference type="ARBA" id="ARBA00022729"/>
    </source>
</evidence>
<feature type="compositionally biased region" description="Basic residues" evidence="2">
    <location>
        <begin position="96"/>
        <end position="111"/>
    </location>
</feature>
<dbReference type="KEGG" id="cxe:FOB82_11415"/>
<name>A0A6B8TR98_9CORY</name>
<dbReference type="InterPro" id="IPR029052">
    <property type="entry name" value="Metallo-depent_PP-like"/>
</dbReference>
<feature type="region of interest" description="Disordered" evidence="2">
    <location>
        <begin position="167"/>
        <end position="199"/>
    </location>
</feature>
<evidence type="ECO:0000313" key="6">
    <source>
        <dbReference type="Proteomes" id="UP000426857"/>
    </source>
</evidence>
<proteinExistence type="predicted"/>
<evidence type="ECO:0000259" key="4">
    <source>
        <dbReference type="Pfam" id="PF16656"/>
    </source>
</evidence>
<dbReference type="InterPro" id="IPR039331">
    <property type="entry name" value="PAPs-like"/>
</dbReference>
<dbReference type="InterPro" id="IPR008963">
    <property type="entry name" value="Purple_acid_Pase-like_N"/>
</dbReference>
<dbReference type="Pfam" id="PF00149">
    <property type="entry name" value="Metallophos"/>
    <property type="match status" value="1"/>
</dbReference>
<protein>
    <recommendedName>
        <fullName evidence="7">Metallophosphoesterase family protein</fullName>
    </recommendedName>
</protein>
<dbReference type="EMBL" id="CP046322">
    <property type="protein sequence ID" value="QGS35456.1"/>
    <property type="molecule type" value="Genomic_DNA"/>
</dbReference>
<dbReference type="Gene3D" id="3.60.21.10">
    <property type="match status" value="1"/>
</dbReference>
<gene>
    <name evidence="5" type="ORF">FOB82_11415</name>
</gene>
<dbReference type="AlphaFoldDB" id="A0A6B8TR98"/>
<feature type="region of interest" description="Disordered" evidence="2">
    <location>
        <begin position="35"/>
        <end position="140"/>
    </location>
</feature>
<dbReference type="PANTHER" id="PTHR22953:SF153">
    <property type="entry name" value="PURPLE ACID PHOSPHATASE"/>
    <property type="match status" value="1"/>
</dbReference>
<dbReference type="GO" id="GO:0046872">
    <property type="term" value="F:metal ion binding"/>
    <property type="evidence" value="ECO:0007669"/>
    <property type="project" value="InterPro"/>
</dbReference>
<dbReference type="InterPro" id="IPR015914">
    <property type="entry name" value="PAPs_N"/>
</dbReference>
<dbReference type="SUPFAM" id="SSF56300">
    <property type="entry name" value="Metallo-dependent phosphatases"/>
    <property type="match status" value="1"/>
</dbReference>
<feature type="compositionally biased region" description="Low complexity" evidence="2">
    <location>
        <begin position="80"/>
        <end position="95"/>
    </location>
</feature>
<dbReference type="PANTHER" id="PTHR22953">
    <property type="entry name" value="ACID PHOSPHATASE RELATED"/>
    <property type="match status" value="1"/>
</dbReference>
<dbReference type="InterPro" id="IPR004843">
    <property type="entry name" value="Calcineurin-like_PHP"/>
</dbReference>
<feature type="region of interest" description="Disordered" evidence="2">
    <location>
        <begin position="1"/>
        <end position="22"/>
    </location>
</feature>
<accession>A0A6B8TR98</accession>
<reference evidence="5 6" key="1">
    <citation type="submission" date="2019-11" db="EMBL/GenBank/DDBJ databases">
        <title>FDA dAtabase for Regulatory Grade micrObial Sequences (FDA-ARGOS): Supporting development and validation of Infectious Disease Dx tests.</title>
        <authorList>
            <person name="Kerrigan L."/>
            <person name="Long C."/>
            <person name="Tallon L."/>
            <person name="Sadzewicz L."/>
            <person name="Vavikolanu K."/>
            <person name="Mehta A."/>
            <person name="Aluvathingal J."/>
            <person name="Nadendla S."/>
            <person name="Yan Y."/>
            <person name="Sichtig H."/>
        </authorList>
    </citation>
    <scope>NUCLEOTIDE SEQUENCE [LARGE SCALE GENOMIC DNA]</scope>
    <source>
        <strain evidence="5 6">FDAARGOS_674</strain>
    </source>
</reference>